<keyword evidence="1" id="KW-0540">Nuclease</keyword>
<keyword evidence="2" id="KW-1185">Reference proteome</keyword>
<accession>A0A373FCY7</accession>
<gene>
    <name evidence="1" type="ORF">DZC30_18675</name>
</gene>
<protein>
    <submittedName>
        <fullName evidence="1">Type I restriction endonuclease subunit M</fullName>
    </submittedName>
</protein>
<dbReference type="AlphaFoldDB" id="A0A373FCY7"/>
<evidence type="ECO:0000313" key="2">
    <source>
        <dbReference type="Proteomes" id="UP000261948"/>
    </source>
</evidence>
<proteinExistence type="predicted"/>
<keyword evidence="1" id="KW-0378">Hydrolase</keyword>
<reference evidence="1 2" key="1">
    <citation type="submission" date="2018-08" db="EMBL/GenBank/DDBJ databases">
        <title>Comamonas testosteroni strain SWCO2.</title>
        <authorList>
            <person name="Jiang N."/>
            <person name="Zhang X.Z."/>
        </authorList>
    </citation>
    <scope>NUCLEOTIDE SEQUENCE [LARGE SCALE GENOMIC DNA]</scope>
    <source>
        <strain evidence="1 2">SWCO2</strain>
    </source>
</reference>
<name>A0A373FCY7_COMTE</name>
<dbReference type="Proteomes" id="UP000261948">
    <property type="component" value="Unassembled WGS sequence"/>
</dbReference>
<comment type="caution">
    <text evidence="1">The sequence shown here is derived from an EMBL/GenBank/DDBJ whole genome shotgun (WGS) entry which is preliminary data.</text>
</comment>
<dbReference type="OrthoDB" id="5522207at2"/>
<organism evidence="1 2">
    <name type="scientific">Comamonas testosteroni</name>
    <name type="common">Pseudomonas testosteroni</name>
    <dbReference type="NCBI Taxonomy" id="285"/>
    <lineage>
        <taxon>Bacteria</taxon>
        <taxon>Pseudomonadati</taxon>
        <taxon>Pseudomonadota</taxon>
        <taxon>Betaproteobacteria</taxon>
        <taxon>Burkholderiales</taxon>
        <taxon>Comamonadaceae</taxon>
        <taxon>Comamonas</taxon>
    </lineage>
</organism>
<keyword evidence="1" id="KW-0255">Endonuclease</keyword>
<dbReference type="GO" id="GO:0004519">
    <property type="term" value="F:endonuclease activity"/>
    <property type="evidence" value="ECO:0007669"/>
    <property type="project" value="UniProtKB-KW"/>
</dbReference>
<dbReference type="EMBL" id="QURR01000029">
    <property type="protein sequence ID" value="RGE41335.1"/>
    <property type="molecule type" value="Genomic_DNA"/>
</dbReference>
<sequence>MNQEPTQSRTHHLLPRFALGRLVATPGAMEVLREHPSLTHSMLTRHAYGDWGELCDEDKEVNEQAVQQGARILSMYTELETKFYVITSADRTETCIMLPSEY</sequence>
<evidence type="ECO:0000313" key="1">
    <source>
        <dbReference type="EMBL" id="RGE41335.1"/>
    </source>
</evidence>